<dbReference type="SUPFAM" id="SSF53335">
    <property type="entry name" value="S-adenosyl-L-methionine-dependent methyltransferases"/>
    <property type="match status" value="1"/>
</dbReference>
<dbReference type="Gene3D" id="3.30.70.330">
    <property type="match status" value="1"/>
</dbReference>
<evidence type="ECO:0000313" key="8">
    <source>
        <dbReference type="Proteomes" id="UP001652625"/>
    </source>
</evidence>
<dbReference type="Gene3D" id="2.40.50.1070">
    <property type="match status" value="1"/>
</dbReference>
<organism evidence="8 9">
    <name type="scientific">Hydra vulgaris</name>
    <name type="common">Hydra</name>
    <name type="synonym">Hydra attenuata</name>
    <dbReference type="NCBI Taxonomy" id="6087"/>
    <lineage>
        <taxon>Eukaryota</taxon>
        <taxon>Metazoa</taxon>
        <taxon>Cnidaria</taxon>
        <taxon>Hydrozoa</taxon>
        <taxon>Hydroidolina</taxon>
        <taxon>Anthoathecata</taxon>
        <taxon>Aplanulata</taxon>
        <taxon>Hydridae</taxon>
        <taxon>Hydra</taxon>
    </lineage>
</organism>
<evidence type="ECO:0000256" key="7">
    <source>
        <dbReference type="SAM" id="Coils"/>
    </source>
</evidence>
<dbReference type="Gene3D" id="3.40.50.150">
    <property type="entry name" value="Vaccinia Virus protein VP39"/>
    <property type="match status" value="1"/>
</dbReference>
<gene>
    <name evidence="9" type="primary">LOC100213671</name>
</gene>
<keyword evidence="7" id="KW-0175">Coiled coil</keyword>
<evidence type="ECO:0000256" key="3">
    <source>
        <dbReference type="ARBA" id="ARBA00022691"/>
    </source>
</evidence>
<dbReference type="SUPFAM" id="SSF54928">
    <property type="entry name" value="RNA-binding domain, RBD"/>
    <property type="match status" value="1"/>
</dbReference>
<comment type="catalytic activity">
    <reaction evidence="5">
        <text>uridine(54) in tRNA + S-adenosyl-L-methionine = 5-methyluridine(54) in tRNA + S-adenosyl-L-homocysteine + H(+)</text>
        <dbReference type="Rhea" id="RHEA:42712"/>
        <dbReference type="Rhea" id="RHEA-COMP:10167"/>
        <dbReference type="Rhea" id="RHEA-COMP:10193"/>
        <dbReference type="ChEBI" id="CHEBI:15378"/>
        <dbReference type="ChEBI" id="CHEBI:57856"/>
        <dbReference type="ChEBI" id="CHEBI:59789"/>
        <dbReference type="ChEBI" id="CHEBI:65315"/>
        <dbReference type="ChEBI" id="CHEBI:74447"/>
        <dbReference type="EC" id="2.1.1.35"/>
    </reaction>
    <physiologicalReaction direction="left-to-right" evidence="5">
        <dbReference type="Rhea" id="RHEA:42713"/>
    </physiologicalReaction>
</comment>
<dbReference type="Proteomes" id="UP001652625">
    <property type="component" value="Chromosome 10"/>
</dbReference>
<dbReference type="RefSeq" id="XP_065663429.1">
    <property type="nucleotide sequence ID" value="XM_065807357.1"/>
</dbReference>
<feature type="coiled-coil region" evidence="7">
    <location>
        <begin position="18"/>
        <end position="53"/>
    </location>
</feature>
<evidence type="ECO:0000256" key="4">
    <source>
        <dbReference type="ARBA" id="ARBA00033763"/>
    </source>
</evidence>
<evidence type="ECO:0000256" key="2">
    <source>
        <dbReference type="ARBA" id="ARBA00022679"/>
    </source>
</evidence>
<evidence type="ECO:0000256" key="6">
    <source>
        <dbReference type="PROSITE-ProRule" id="PRU01024"/>
    </source>
</evidence>
<evidence type="ECO:0000313" key="9">
    <source>
        <dbReference type="RefSeq" id="XP_065663429.1"/>
    </source>
</evidence>
<evidence type="ECO:0000256" key="5">
    <source>
        <dbReference type="ARBA" id="ARBA00047278"/>
    </source>
</evidence>
<dbReference type="InterPro" id="IPR010280">
    <property type="entry name" value="U5_MeTrfase_fam"/>
</dbReference>
<dbReference type="PANTHER" id="PTHR45904">
    <property type="entry name" value="TRNA (URACIL-5-)-METHYLTRANSFERASE"/>
    <property type="match status" value="1"/>
</dbReference>
<feature type="binding site" evidence="6">
    <location>
        <position position="516"/>
    </location>
    <ligand>
        <name>S-adenosyl-L-methionine</name>
        <dbReference type="ChEBI" id="CHEBI:59789"/>
    </ligand>
</feature>
<keyword evidence="8" id="KW-1185">Reference proteome</keyword>
<dbReference type="EC" id="2.1.1.35" evidence="4"/>
<dbReference type="InterPro" id="IPR012677">
    <property type="entry name" value="Nucleotide-bd_a/b_plait_sf"/>
</dbReference>
<dbReference type="InterPro" id="IPR035979">
    <property type="entry name" value="RBD_domain_sf"/>
</dbReference>
<feature type="binding site" evidence="6">
    <location>
        <position position="467"/>
    </location>
    <ligand>
        <name>S-adenosyl-L-methionine</name>
        <dbReference type="ChEBI" id="CHEBI:59789"/>
    </ligand>
</feature>
<feature type="binding site" evidence="6">
    <location>
        <position position="415"/>
    </location>
    <ligand>
        <name>S-adenosyl-L-methionine</name>
        <dbReference type="ChEBI" id="CHEBI:59789"/>
    </ligand>
</feature>
<dbReference type="GeneID" id="100213671"/>
<reference evidence="9" key="1">
    <citation type="submission" date="2025-08" db="UniProtKB">
        <authorList>
            <consortium name="RefSeq"/>
        </authorList>
    </citation>
    <scope>IDENTIFICATION</scope>
</reference>
<keyword evidence="2 6" id="KW-0808">Transferase</keyword>
<dbReference type="PANTHER" id="PTHR45904:SF2">
    <property type="entry name" value="TRNA (URACIL-5-)-METHYLTRANSFERASE HOMOLOG A"/>
    <property type="match status" value="1"/>
</dbReference>
<feature type="active site" description="Nucleophile" evidence="6">
    <location>
        <position position="544"/>
    </location>
</feature>
<accession>A0ABM4CNM0</accession>
<comment type="similarity">
    <text evidence="6">Belongs to the class I-like SAM-binding methyltransferase superfamily. RNA M5U methyltransferase family.</text>
</comment>
<keyword evidence="1 6" id="KW-0489">Methyltransferase</keyword>
<dbReference type="PROSITE" id="PS51687">
    <property type="entry name" value="SAM_MT_RNA_M5U"/>
    <property type="match status" value="1"/>
</dbReference>
<evidence type="ECO:0000256" key="1">
    <source>
        <dbReference type="ARBA" id="ARBA00022603"/>
    </source>
</evidence>
<dbReference type="CDD" id="cd02440">
    <property type="entry name" value="AdoMet_MTases"/>
    <property type="match status" value="1"/>
</dbReference>
<dbReference type="InterPro" id="IPR029063">
    <property type="entry name" value="SAM-dependent_MTases_sf"/>
</dbReference>
<proteinExistence type="inferred from homology"/>
<sequence>MAENVDKVKCEVNDSEKLNDLTCEQTDKLANLKNLEKEEKKESKSNLDELTDEYHYLKSGEYTSEIFKVVVHNIPDKISFGRFRETVIKVLGFTPHKTKYNKNQDYAFLALKNEEERQVALEKLNNFKWKNKVLTVKKAAPSGDPLVIERKRKAADASRDSSSKKSKIDEDEISFDERIFHVVCPYWNYTYEEQIKLKEKNITDIIKKLTKSLRNDKNVDSSWLPSKENLCLEILPIIKSPVTSHYRNKVEFTIGKGPDGVDNMVGFRLGSYKAGSLIIVEPTKCTNCSCEAIAIAKDFSEFLRTLPYSSFCVSTHVGLWQQLTVRTSSSSDIMAIIQLNPQAICKKEEYDELILKLRKHFTGEFRLVKVTSLYISSSSQKNNNIDTFKLIYGSEHITESLLGLNFRISVDAFFQVNKPAAEILYKTISEWCETSLNDALVLDVCCGTGTIGICIAKNKRLPVVGIEICIQAVQDANFNSATNGVANAKFICGAAEKVLHNEINRINAKNIIAIVDPPRAGLHKDVLKCLRSCAAIKKIIFVSCSPKQAADNLIFLCQKQSKRRAGKPFKTKRAVPIDLFPMTPHCELIVELERVNDTSSISKLQNPTPINDSKVKSDLGDDKILAGMNAVNNTISVSMELNLLESGVSEEIKTCSVINTVV</sequence>
<dbReference type="Pfam" id="PF05958">
    <property type="entry name" value="tRNA_U5-meth_tr"/>
    <property type="match status" value="1"/>
</dbReference>
<protein>
    <recommendedName>
        <fullName evidence="4">tRNA (uracil(54)-C(5))-methyltransferase</fullName>
        <ecNumber evidence="4">2.1.1.35</ecNumber>
    </recommendedName>
</protein>
<dbReference type="InterPro" id="IPR045850">
    <property type="entry name" value="TRM2_met"/>
</dbReference>
<comment type="caution">
    <text evidence="6">Lacks conserved residue(s) required for the propagation of feature annotation.</text>
</comment>
<name>A0ABM4CNM0_HYDVU</name>
<keyword evidence="3 6" id="KW-0949">S-adenosyl-L-methionine</keyword>